<feature type="transmembrane region" description="Helical" evidence="1">
    <location>
        <begin position="568"/>
        <end position="588"/>
    </location>
</feature>
<feature type="transmembrane region" description="Helical" evidence="1">
    <location>
        <begin position="98"/>
        <end position="123"/>
    </location>
</feature>
<reference evidence="2 3" key="1">
    <citation type="submission" date="2020-08" db="EMBL/GenBank/DDBJ databases">
        <title>Genomic Encyclopedia of Type Strains, Phase IV (KMG-V): Genome sequencing to study the core and pangenomes of soil and plant-associated prokaryotes.</title>
        <authorList>
            <person name="Whitman W."/>
        </authorList>
    </citation>
    <scope>NUCLEOTIDE SEQUENCE [LARGE SCALE GENOMIC DNA]</scope>
    <source>
        <strain evidence="2 3">MP601</strain>
    </source>
</reference>
<keyword evidence="1" id="KW-1133">Transmembrane helix</keyword>
<evidence type="ECO:0000313" key="2">
    <source>
        <dbReference type="EMBL" id="MBB6126339.1"/>
    </source>
</evidence>
<feature type="transmembrane region" description="Helical" evidence="1">
    <location>
        <begin position="522"/>
        <end position="547"/>
    </location>
</feature>
<dbReference type="AlphaFoldDB" id="A0A841J554"/>
<comment type="caution">
    <text evidence="2">The sequence shown here is derived from an EMBL/GenBank/DDBJ whole genome shotgun (WGS) entry which is preliminary data.</text>
</comment>
<organism evidence="2 3">
    <name type="scientific">Mucilaginibacter lappiensis</name>
    <dbReference type="NCBI Taxonomy" id="354630"/>
    <lineage>
        <taxon>Bacteria</taxon>
        <taxon>Pseudomonadati</taxon>
        <taxon>Bacteroidota</taxon>
        <taxon>Sphingobacteriia</taxon>
        <taxon>Sphingobacteriales</taxon>
        <taxon>Sphingobacteriaceae</taxon>
        <taxon>Mucilaginibacter</taxon>
    </lineage>
</organism>
<feature type="transmembrane region" description="Helical" evidence="1">
    <location>
        <begin position="406"/>
        <end position="430"/>
    </location>
</feature>
<dbReference type="RefSeq" id="WP_183585335.1">
    <property type="nucleotide sequence ID" value="NZ_JACHCA010000001.1"/>
</dbReference>
<dbReference type="Gene3D" id="1.10.390.10">
    <property type="entry name" value="Neutral Protease Domain 2"/>
    <property type="match status" value="1"/>
</dbReference>
<dbReference type="EMBL" id="JACHCA010000001">
    <property type="protein sequence ID" value="MBB6126339.1"/>
    <property type="molecule type" value="Genomic_DNA"/>
</dbReference>
<keyword evidence="1" id="KW-0812">Transmembrane</keyword>
<feature type="transmembrane region" description="Helical" evidence="1">
    <location>
        <begin position="51"/>
        <end position="77"/>
    </location>
</feature>
<feature type="transmembrane region" description="Helical" evidence="1">
    <location>
        <begin position="20"/>
        <end position="39"/>
    </location>
</feature>
<gene>
    <name evidence="2" type="ORF">HDF22_000440</name>
</gene>
<name>A0A841J554_9SPHI</name>
<feature type="transmembrane region" description="Helical" evidence="1">
    <location>
        <begin position="179"/>
        <end position="198"/>
    </location>
</feature>
<dbReference type="InterPro" id="IPR027268">
    <property type="entry name" value="Peptidase_M4/M1_CTD_sf"/>
</dbReference>
<feature type="transmembrane region" description="Helical" evidence="1">
    <location>
        <begin position="320"/>
        <end position="338"/>
    </location>
</feature>
<feature type="transmembrane region" description="Helical" evidence="1">
    <location>
        <begin position="475"/>
        <end position="502"/>
    </location>
</feature>
<evidence type="ECO:0008006" key="4">
    <source>
        <dbReference type="Google" id="ProtNLM"/>
    </source>
</evidence>
<evidence type="ECO:0000313" key="3">
    <source>
        <dbReference type="Proteomes" id="UP000548326"/>
    </source>
</evidence>
<feature type="transmembrane region" description="Helical" evidence="1">
    <location>
        <begin position="151"/>
        <end position="172"/>
    </location>
</feature>
<evidence type="ECO:0000256" key="1">
    <source>
        <dbReference type="SAM" id="Phobius"/>
    </source>
</evidence>
<protein>
    <recommendedName>
        <fullName evidence="4">ABC-type transport system involved in multi-copper enzyme maturation, permease component</fullName>
    </recommendedName>
</protein>
<feature type="transmembrane region" description="Helical" evidence="1">
    <location>
        <begin position="245"/>
        <end position="264"/>
    </location>
</feature>
<dbReference type="SUPFAM" id="SSF55486">
    <property type="entry name" value="Metalloproteases ('zincins'), catalytic domain"/>
    <property type="match status" value="1"/>
</dbReference>
<accession>A0A841J554</accession>
<dbReference type="Proteomes" id="UP000548326">
    <property type="component" value="Unassembled WGS sequence"/>
</dbReference>
<proteinExistence type="predicted"/>
<sequence>MFWKIFIFEVQNRLRRPAVYLYFAAVFVFVTFTFSTGSLPVGEKEHINSPMLIAMSMAWISTIMMLVTSAIMGMPLYKDIEYNTKDYYLTYPITKAGYFWGRYCSSILFVFIIGSGIMLGVFAGSKLGPLMGWREAARYGPNHLEYYVKPFLLIAIPNLVFTSSIFYGLVALTRNIKVIYSSGIVMFLGYMIASFSLMHLSNEFITNLADPFAFSGIRSQLLAANDQVRNVTMISFEGSLLINRILWPALGLLVLIITYLKFNFEDFFSGKRDKRIINSDENINRNAQRPQVVTSFADSYNRQTLVTLVKTELVNIVRDNYFWIIIGCGLSFLGFVFYLGDSFYGIPNFPRTVALLKIFYEVFLFFIFFIIIFYTGETVHRDRITRYAYINDSLPAPNWVLNGSRLISLLIMGLCLSLVPLVMGIFIQIIRGYHEFAFSVYLIVVFTLILPRFLEMVVFAYVIHVIFNNKFAAHGIGIVIWIALFFLHITSIFNYNILLYSYTPDYTVSDMDGIGHMAWPVFWFNFYWLLAAGILIIIASLFYYRGLSSTLKERLQLIPERFDRKTKLITTIVLFGFLGTGSFLYYNVNYLNNYLTRSESDQRAVTYEQKLKPYANLPLPKVTAIKLWVDLYPEKQQARTHGYFTLVNQSDKTISQLLLDGDRMSSYSLKTNGKAIPYTTPLLYARGKFNWFRAEKDTADFRLYHFAKVLAPGDSMIVELRSAVFHKGFTNSLFSGDIIHNGTFFRGGIPGLGYDEDDELHSPYERKRSGLAPKKEEEIAQNDPEGIQTLSMGKAASFYSLDITVSTSGDQTAITNGYLEKQWKQNGRNYFQYVQNKPGMYPPFGILSARYAVSHHLAVIDPHHHINVDVFYHPDHKANVSRYADALKAGLTYYSGAYGIYPFHDIRLVESSVYSRGSTSSTSLITYNENGGWNADFKSRNNQNVLYDYCYYESVQALAQQWWMFQVCPNNTVGSHIISDGLPQYDAFVMMENKYGKENMRGILREQLWGYLFWHSRGVFGEKPLIRTDAWYEWDKAGVVLYGLRDLIGDEHINAALRDFKNEYAFKKQPPYAGSNDLYRYLKKYTPDSLQYYLTDTWEKITFYNNRVIEAKSVPLGHNKYRVTFKVSTGKIYINTKGDDIPATMNDYIDIGVFAKESQDKDGQMGSKPLYLKKYKLTSGEHTFSIDVQGIPESVGIDPYNKLVDRAPMDNNKKF</sequence>
<feature type="transmembrane region" description="Helical" evidence="1">
    <location>
        <begin position="436"/>
        <end position="463"/>
    </location>
</feature>
<feature type="transmembrane region" description="Helical" evidence="1">
    <location>
        <begin position="358"/>
        <end position="376"/>
    </location>
</feature>
<keyword evidence="1" id="KW-0472">Membrane</keyword>